<name>A0A8S9Y9Y5_APOLU</name>
<dbReference type="GO" id="GO:0005634">
    <property type="term" value="C:nucleus"/>
    <property type="evidence" value="ECO:0007669"/>
    <property type="project" value="TreeGrafter"/>
</dbReference>
<evidence type="ECO:0000313" key="6">
    <source>
        <dbReference type="Proteomes" id="UP000466442"/>
    </source>
</evidence>
<evidence type="ECO:0000256" key="3">
    <source>
        <dbReference type="ARBA" id="ARBA00022553"/>
    </source>
</evidence>
<evidence type="ECO:0000256" key="4">
    <source>
        <dbReference type="SAM" id="MobiDB-lite"/>
    </source>
</evidence>
<evidence type="ECO:0000256" key="1">
    <source>
        <dbReference type="ARBA" id="ARBA00004496"/>
    </source>
</evidence>
<feature type="compositionally biased region" description="Basic and acidic residues" evidence="4">
    <location>
        <begin position="185"/>
        <end position="194"/>
    </location>
</feature>
<feature type="region of interest" description="Disordered" evidence="4">
    <location>
        <begin position="1"/>
        <end position="72"/>
    </location>
</feature>
<dbReference type="Gene3D" id="1.10.8.10">
    <property type="entry name" value="DNA helicase RuvA subunit, C-terminal domain"/>
    <property type="match status" value="1"/>
</dbReference>
<gene>
    <name evidence="5" type="ORF">GE061_001749</name>
</gene>
<feature type="compositionally biased region" description="Basic and acidic residues" evidence="4">
    <location>
        <begin position="32"/>
        <end position="49"/>
    </location>
</feature>
<keyword evidence="6" id="KW-1185">Reference proteome</keyword>
<keyword evidence="3" id="KW-0597">Phosphoprotein</keyword>
<feature type="region of interest" description="Disordered" evidence="4">
    <location>
        <begin position="797"/>
        <end position="828"/>
    </location>
</feature>
<dbReference type="GO" id="GO:0005737">
    <property type="term" value="C:cytoplasm"/>
    <property type="evidence" value="ECO:0007669"/>
    <property type="project" value="UniProtKB-SubCell"/>
</dbReference>
<feature type="region of interest" description="Disordered" evidence="4">
    <location>
        <begin position="662"/>
        <end position="687"/>
    </location>
</feature>
<feature type="compositionally biased region" description="Polar residues" evidence="4">
    <location>
        <begin position="230"/>
        <end position="248"/>
    </location>
</feature>
<dbReference type="PANTHER" id="PTHR16308">
    <property type="entry name" value="UBIQUITIN ASSOCIATED PROTEIN 2-LIKE/LINGERER"/>
    <property type="match status" value="1"/>
</dbReference>
<dbReference type="CDD" id="cd14277">
    <property type="entry name" value="UBA_UBP2_like"/>
    <property type="match status" value="1"/>
</dbReference>
<evidence type="ECO:0008006" key="7">
    <source>
        <dbReference type="Google" id="ProtNLM"/>
    </source>
</evidence>
<dbReference type="Pfam" id="PF12478">
    <property type="entry name" value="UBAP2-Lig"/>
    <property type="match status" value="1"/>
</dbReference>
<proteinExistence type="predicted"/>
<feature type="compositionally biased region" description="Polar residues" evidence="4">
    <location>
        <begin position="662"/>
        <end position="685"/>
    </location>
</feature>
<feature type="region of interest" description="Disordered" evidence="4">
    <location>
        <begin position="899"/>
        <end position="924"/>
    </location>
</feature>
<dbReference type="SUPFAM" id="SSF46934">
    <property type="entry name" value="UBA-like"/>
    <property type="match status" value="1"/>
</dbReference>
<feature type="compositionally biased region" description="Polar residues" evidence="4">
    <location>
        <begin position="803"/>
        <end position="827"/>
    </location>
</feature>
<comment type="subcellular location">
    <subcellularLocation>
        <location evidence="1">Cytoplasm</location>
    </subcellularLocation>
</comment>
<feature type="region of interest" description="Disordered" evidence="4">
    <location>
        <begin position="454"/>
        <end position="525"/>
    </location>
</feature>
<dbReference type="InterPro" id="IPR022166">
    <property type="entry name" value="UBAP2/Lig"/>
</dbReference>
<feature type="compositionally biased region" description="Polar residues" evidence="4">
    <location>
        <begin position="489"/>
        <end position="525"/>
    </location>
</feature>
<keyword evidence="2" id="KW-0963">Cytoplasm</keyword>
<evidence type="ECO:0000313" key="5">
    <source>
        <dbReference type="EMBL" id="KAF6217394.1"/>
    </source>
</evidence>
<feature type="compositionally biased region" description="Gly residues" evidence="4">
    <location>
        <begin position="215"/>
        <end position="225"/>
    </location>
</feature>
<dbReference type="Proteomes" id="UP000466442">
    <property type="component" value="Linkage Group LG1"/>
</dbReference>
<dbReference type="InterPro" id="IPR051833">
    <property type="entry name" value="TC-DDR_regulator"/>
</dbReference>
<dbReference type="OrthoDB" id="5918007at2759"/>
<comment type="caution">
    <text evidence="5">The sequence shown here is derived from an EMBL/GenBank/DDBJ whole genome shotgun (WGS) entry which is preliminary data.</text>
</comment>
<evidence type="ECO:0000256" key="2">
    <source>
        <dbReference type="ARBA" id="ARBA00022490"/>
    </source>
</evidence>
<accession>A0A8S9Y9Y5</accession>
<feature type="region of interest" description="Disordered" evidence="4">
    <location>
        <begin position="93"/>
        <end position="313"/>
    </location>
</feature>
<organism evidence="5 6">
    <name type="scientific">Apolygus lucorum</name>
    <name type="common">Small green plant bug</name>
    <name type="synonym">Lygocoris lucorum</name>
    <dbReference type="NCBI Taxonomy" id="248454"/>
    <lineage>
        <taxon>Eukaryota</taxon>
        <taxon>Metazoa</taxon>
        <taxon>Ecdysozoa</taxon>
        <taxon>Arthropoda</taxon>
        <taxon>Hexapoda</taxon>
        <taxon>Insecta</taxon>
        <taxon>Pterygota</taxon>
        <taxon>Neoptera</taxon>
        <taxon>Paraneoptera</taxon>
        <taxon>Hemiptera</taxon>
        <taxon>Heteroptera</taxon>
        <taxon>Panheteroptera</taxon>
        <taxon>Cimicomorpha</taxon>
        <taxon>Miridae</taxon>
        <taxon>Mirini</taxon>
        <taxon>Apolygus</taxon>
    </lineage>
</organism>
<protein>
    <recommendedName>
        <fullName evidence="7">UBA domain-containing protein</fullName>
    </recommendedName>
</protein>
<dbReference type="AlphaFoldDB" id="A0A8S9Y9Y5"/>
<feature type="compositionally biased region" description="Polar residues" evidence="4">
    <location>
        <begin position="304"/>
        <end position="313"/>
    </location>
</feature>
<feature type="region of interest" description="Disordered" evidence="4">
    <location>
        <begin position="409"/>
        <end position="435"/>
    </location>
</feature>
<reference evidence="5" key="1">
    <citation type="journal article" date="2021" name="Mol. Ecol. Resour.">
        <title>Apolygus lucorum genome provides insights into omnivorousness and mesophyll feeding.</title>
        <authorList>
            <person name="Liu Y."/>
            <person name="Liu H."/>
            <person name="Wang H."/>
            <person name="Huang T."/>
            <person name="Liu B."/>
            <person name="Yang B."/>
            <person name="Yin L."/>
            <person name="Li B."/>
            <person name="Zhang Y."/>
            <person name="Zhang S."/>
            <person name="Jiang F."/>
            <person name="Zhang X."/>
            <person name="Ren Y."/>
            <person name="Wang B."/>
            <person name="Wang S."/>
            <person name="Lu Y."/>
            <person name="Wu K."/>
            <person name="Fan W."/>
            <person name="Wang G."/>
        </authorList>
    </citation>
    <scope>NUCLEOTIDE SEQUENCE</scope>
    <source>
        <strain evidence="5">12Hb</strain>
    </source>
</reference>
<sequence>MSQTKSKERKTKAPTAVNNGVAFHKSATVQKVVKEAKQDVKTDHGKPSEKNQPTAEQMRIAQIIDTKSEDPSLKEKLMQVMDATKTSVDDAFTALHDSDNDPNRAVNLLLERGNKPDEWSTSSKKKKTRSPNEKKEAPNTDIPAPAETEDWTNRVNKSSEVSRGVNRNRAFQKIARGKSIGGPNENEKVKRGRGELNGPSRGGKSFRGRPSARGFGRGGRSGGGFRRVDTWNQDAESQPVNNVYNQSVDDWDSEEYTGSLANSQVFTPSAPPEPTVLHGASANSSFQSIQDPEEPKERLPDRTQLPTSECGTTSITPPQILSHFALQQQRTLQTSPPSINKNNIGIADSMMLENKGVSLSHAGESNNAISQVSALLSKNDYIYSSVGRGRSLGLMSYTQPTEDVRIQRINPTKPKLRERPPSKIPSSAVEMPPDADSAMGLLDVQFGALEFGENSSEPVHASPPSSRPSTPSPQPSEPIVTPGIPASESILSNDSRSFSPSPGTGTNSLTSQITSEPTKIPESTSASLYQDNVYHSSSLYTKPAQHSQSIYNQEYSTSHSQRQPGQITSNNIIYSTSSNTLSTYASSSAGSYGNSSYPNYQYPNYPIISQPSTIPTSSSNNSYQVAVSAQQYSNNSQSVYGGSSGLGTSSYNSYQGYTQLNHKSLTSSTPNSKEYEPSTPSVNLNSISHSSSISGANTLLSSSQSTSVSKPSSGSTMAKSAVVASMPPGVPSLVGTHQYIMGQGGVSYFQQPPVYYEDLQIMPQQRLPHHITTGYYEMGYQPTTTREGVQYNMSSDGRFARADNTSPVQVSSMNQQSGSQAHQQPLMNPTAAMPPAAYAYFYGGSMIPGNFQFSAPTIYPVAATGSSTGHGSSSSGIYGKPSNYTGNYSGIYDSTQSNVNEYKSSTTPGPKSQSTSVVNPSTSSDIPIMYSKSHSALSKSYDKGGFHCPTPPPFNLGSQNSGLAPAGSYPQHLFIPTITPHHNTTLMHQPMHQESTNTVNSRYFFSAFYRNSGHSMSLEVFDFMSTTRNSN</sequence>
<feature type="compositionally biased region" description="Polar residues" evidence="4">
    <location>
        <begin position="281"/>
        <end position="290"/>
    </location>
</feature>
<dbReference type="InterPro" id="IPR009060">
    <property type="entry name" value="UBA-like_sf"/>
</dbReference>
<dbReference type="EMBL" id="WIXP02000001">
    <property type="protein sequence ID" value="KAF6217394.1"/>
    <property type="molecule type" value="Genomic_DNA"/>
</dbReference>
<dbReference type="PANTHER" id="PTHR16308:SF13">
    <property type="entry name" value="PROTEIN LINGERER"/>
    <property type="match status" value="1"/>
</dbReference>